<dbReference type="AlphaFoldDB" id="A0A1L7WLF5"/>
<evidence type="ECO:0000259" key="2">
    <source>
        <dbReference type="Pfam" id="PF24883"/>
    </source>
</evidence>
<keyword evidence="5" id="KW-1185">Reference proteome</keyword>
<evidence type="ECO:0000256" key="1">
    <source>
        <dbReference type="ARBA" id="ARBA00022737"/>
    </source>
</evidence>
<organism evidence="4 5">
    <name type="scientific">Phialocephala subalpina</name>
    <dbReference type="NCBI Taxonomy" id="576137"/>
    <lineage>
        <taxon>Eukaryota</taxon>
        <taxon>Fungi</taxon>
        <taxon>Dikarya</taxon>
        <taxon>Ascomycota</taxon>
        <taxon>Pezizomycotina</taxon>
        <taxon>Leotiomycetes</taxon>
        <taxon>Helotiales</taxon>
        <taxon>Mollisiaceae</taxon>
        <taxon>Phialocephala</taxon>
        <taxon>Phialocephala fortinii species complex</taxon>
    </lineage>
</organism>
<sequence length="993" mass="112373">MDPLTCLSIAGNVVQFIDFSFKIYSDTRQLYEDGRLQVHDQTKKAVEDLSKFSKSLSQSTRGQHNTGGITENDVELEAICQHCRKLADDMVVRLKKFDVSKKDNVFRSVCQVLKSMWSAEELAKAEKTLAGYRDMLNSRLLGSLGERVDKVLEQQYNQIVVNNDHTRQIKDTTRRVVASALFEFHVSLSQDLQEHTRMISALVDRNVRNFHDMDKLHGGHYSDVRQRSSGVATTEEDAQAYFNIQQNEAVLYKGIVSEIAKSLRYETIDERYESVSEAHQKTFEWIFDPIDESEDPEQAHWSDFVTWLRSGNGIYWINGKAGSGKSTLMKFIYEDPRTQEHLKVWGGETPVHTAIFFFWWRGTKLQKSQDGLLRSLLYAVLQQMPELVPFVLPSQWASLYAAKTNTSKIPAANIWTSSALSRAFQALQAQKQSSVKLCLFIDGLDEYDGLEVDIAKLFKGVILSPCVKVCVSSRPHVPFEDAFADYPSLRLQTLTRPDIDQYIQDRLVYNELMEPLKIQEPKECQQLVEEIAETAEGVFLWVILVVSSLINGLGNHDRISDLQERLKALPRDLDLLYEEMVVKIDGIYAAEASRLYQLVAEATPRPGDWERAEPLSLRSLSLALTPNLNINNALTTPALDEKTLLEQAKRMDVLLKTRCGGLLEVQYGKAKMEDLSSSMKVSYLHRTVRDFLEARSTRQVLLERTGGFEKATFKPTVAIFTSIAIQVNHLDPIALKASSLPYRGLIYAQRIDADDRISAPELLNLFDTFAQAARWKSVIAFTINCSLNRYLDVRLRDENALKHDSITKPVLDALVPTSDGEPFVDAATVSFLIKTGANPNTRFSGSTPWENCLSYLICNRSRLYGPILRRWADIVVVLLEEGADPTTTCVGPDRFEYRGKRRAKVKVGNTWKVSEVIDKTFVTLPLILTNLERVHKKAIQEAKDARRGDASTSAVDRVLSPRDGVEKPETIVAATPTSREHTPRSKIFLCCHQ</sequence>
<dbReference type="EMBL" id="FJOG01000004">
    <property type="protein sequence ID" value="CZR53594.1"/>
    <property type="molecule type" value="Genomic_DNA"/>
</dbReference>
<dbReference type="Proteomes" id="UP000184330">
    <property type="component" value="Unassembled WGS sequence"/>
</dbReference>
<dbReference type="PANTHER" id="PTHR10039">
    <property type="entry name" value="AMELOGENIN"/>
    <property type="match status" value="1"/>
</dbReference>
<dbReference type="Gene3D" id="3.40.50.300">
    <property type="entry name" value="P-loop containing nucleotide triphosphate hydrolases"/>
    <property type="match status" value="1"/>
</dbReference>
<evidence type="ECO:0000313" key="5">
    <source>
        <dbReference type="Proteomes" id="UP000184330"/>
    </source>
</evidence>
<name>A0A1L7WLF5_9HELO</name>
<dbReference type="InterPro" id="IPR056693">
    <property type="entry name" value="DUF7791"/>
</dbReference>
<evidence type="ECO:0000313" key="4">
    <source>
        <dbReference type="EMBL" id="CZR53594.1"/>
    </source>
</evidence>
<dbReference type="Pfam" id="PF24883">
    <property type="entry name" value="NPHP3_N"/>
    <property type="match status" value="1"/>
</dbReference>
<dbReference type="Pfam" id="PF25053">
    <property type="entry name" value="DUF7791"/>
    <property type="match status" value="1"/>
</dbReference>
<evidence type="ECO:0000259" key="3">
    <source>
        <dbReference type="Pfam" id="PF25053"/>
    </source>
</evidence>
<dbReference type="InterPro" id="IPR056884">
    <property type="entry name" value="NPHP3-like_N"/>
</dbReference>
<dbReference type="InterPro" id="IPR027417">
    <property type="entry name" value="P-loop_NTPase"/>
</dbReference>
<protein>
    <submittedName>
        <fullName evidence="4">Related to small s protein</fullName>
    </submittedName>
</protein>
<accession>A0A1L7WLF5</accession>
<feature type="domain" description="DUF7791" evidence="3">
    <location>
        <begin position="583"/>
        <end position="733"/>
    </location>
</feature>
<keyword evidence="1" id="KW-0677">Repeat</keyword>
<proteinExistence type="predicted"/>
<feature type="domain" description="Nephrocystin 3-like N-terminal" evidence="2">
    <location>
        <begin position="302"/>
        <end position="474"/>
    </location>
</feature>
<reference evidence="4 5" key="1">
    <citation type="submission" date="2016-03" db="EMBL/GenBank/DDBJ databases">
        <authorList>
            <person name="Ploux O."/>
        </authorList>
    </citation>
    <scope>NUCLEOTIDE SEQUENCE [LARGE SCALE GENOMIC DNA]</scope>
    <source>
        <strain evidence="4 5">UAMH 11012</strain>
    </source>
</reference>
<dbReference type="PANTHER" id="PTHR10039:SF5">
    <property type="entry name" value="NACHT DOMAIN-CONTAINING PROTEIN"/>
    <property type="match status" value="1"/>
</dbReference>
<dbReference type="SUPFAM" id="SSF52540">
    <property type="entry name" value="P-loop containing nucleoside triphosphate hydrolases"/>
    <property type="match status" value="1"/>
</dbReference>
<dbReference type="STRING" id="576137.A0A1L7WLF5"/>
<dbReference type="OrthoDB" id="443402at2759"/>
<gene>
    <name evidence="4" type="ORF">PAC_03474</name>
</gene>